<sequence>MVRGLFLCFLFSCPWRLLSCCLFLQIFLFSLHLFALKIYVSFFLVHFHACFWAIVNLNEKRLPILTGACMYVCICVCVGGRAVSFFLHNKALLLLSLLLLCFSLLFLSYFILIFGLFL</sequence>
<evidence type="ECO:0000313" key="2">
    <source>
        <dbReference type="EMBL" id="RWQ94304.1"/>
    </source>
</evidence>
<dbReference type="AlphaFoldDB" id="A0A443HR88"/>
<dbReference type="Proteomes" id="UP000283841">
    <property type="component" value="Unassembled WGS sequence"/>
</dbReference>
<name>A0A443HR88_BYSSP</name>
<evidence type="ECO:0000313" key="3">
    <source>
        <dbReference type="Proteomes" id="UP000283841"/>
    </source>
</evidence>
<keyword evidence="3" id="KW-1185">Reference proteome</keyword>
<dbReference type="EMBL" id="RCNU01000008">
    <property type="protein sequence ID" value="RWQ94304.1"/>
    <property type="molecule type" value="Genomic_DNA"/>
</dbReference>
<feature type="transmembrane region" description="Helical" evidence="1">
    <location>
        <begin position="62"/>
        <end position="87"/>
    </location>
</feature>
<gene>
    <name evidence="2" type="ORF">C8Q69DRAFT_323147</name>
</gene>
<keyword evidence="1" id="KW-0812">Transmembrane</keyword>
<accession>A0A443HR88</accession>
<protein>
    <submittedName>
        <fullName evidence="2">Uncharacterized protein</fullName>
    </submittedName>
</protein>
<keyword evidence="1" id="KW-1133">Transmembrane helix</keyword>
<comment type="caution">
    <text evidence="2">The sequence shown here is derived from an EMBL/GenBank/DDBJ whole genome shotgun (WGS) entry which is preliminary data.</text>
</comment>
<keyword evidence="1" id="KW-0472">Membrane</keyword>
<organism evidence="2 3">
    <name type="scientific">Byssochlamys spectabilis</name>
    <name type="common">Paecilomyces variotii</name>
    <dbReference type="NCBI Taxonomy" id="264951"/>
    <lineage>
        <taxon>Eukaryota</taxon>
        <taxon>Fungi</taxon>
        <taxon>Dikarya</taxon>
        <taxon>Ascomycota</taxon>
        <taxon>Pezizomycotina</taxon>
        <taxon>Eurotiomycetes</taxon>
        <taxon>Eurotiomycetidae</taxon>
        <taxon>Eurotiales</taxon>
        <taxon>Thermoascaceae</taxon>
        <taxon>Paecilomyces</taxon>
    </lineage>
</organism>
<feature type="transmembrane region" description="Helical" evidence="1">
    <location>
        <begin position="93"/>
        <end position="117"/>
    </location>
</feature>
<reference evidence="2 3" key="1">
    <citation type="journal article" date="2018" name="Front. Microbiol.">
        <title>Genomic and genetic insights into a cosmopolitan fungus, Paecilomyces variotii (Eurotiales).</title>
        <authorList>
            <person name="Urquhart A.S."/>
            <person name="Mondo S.J."/>
            <person name="Makela M.R."/>
            <person name="Hane J.K."/>
            <person name="Wiebenga A."/>
            <person name="He G."/>
            <person name="Mihaltcheva S."/>
            <person name="Pangilinan J."/>
            <person name="Lipzen A."/>
            <person name="Barry K."/>
            <person name="de Vries R.P."/>
            <person name="Grigoriev I.V."/>
            <person name="Idnurm A."/>
        </authorList>
    </citation>
    <scope>NUCLEOTIDE SEQUENCE [LARGE SCALE GENOMIC DNA]</scope>
    <source>
        <strain evidence="2 3">CBS 101075</strain>
    </source>
</reference>
<evidence type="ECO:0000256" key="1">
    <source>
        <dbReference type="SAM" id="Phobius"/>
    </source>
</evidence>
<feature type="transmembrane region" description="Helical" evidence="1">
    <location>
        <begin position="29"/>
        <end position="55"/>
    </location>
</feature>
<dbReference type="GeneID" id="39596668"/>
<dbReference type="VEuPathDB" id="FungiDB:C8Q69DRAFT_323147"/>
<proteinExistence type="predicted"/>
<dbReference type="RefSeq" id="XP_028483949.1">
    <property type="nucleotide sequence ID" value="XM_028627391.1"/>
</dbReference>